<dbReference type="EMBL" id="AHKF01000015">
    <property type="protein sequence ID" value="EIA09435.1"/>
    <property type="molecule type" value="Genomic_DNA"/>
</dbReference>
<dbReference type="Pfam" id="PF07311">
    <property type="entry name" value="Dodecin"/>
    <property type="match status" value="1"/>
</dbReference>
<dbReference type="InterPro" id="IPR025543">
    <property type="entry name" value="Dodecin-like"/>
</dbReference>
<dbReference type="PATRIC" id="fig|1086011.3.peg.1316"/>
<keyword evidence="2" id="KW-1185">Reference proteome</keyword>
<evidence type="ECO:0000313" key="2">
    <source>
        <dbReference type="Proteomes" id="UP000005566"/>
    </source>
</evidence>
<dbReference type="PANTHER" id="PTHR39324">
    <property type="entry name" value="CALCIUM DODECIN"/>
    <property type="match status" value="1"/>
</dbReference>
<protein>
    <recommendedName>
        <fullName evidence="3">Dodecin</fullName>
    </recommendedName>
</protein>
<dbReference type="InterPro" id="IPR036694">
    <property type="entry name" value="Dodecin-like_sf"/>
</dbReference>
<gene>
    <name evidence="1" type="ORF">HJ01_01341</name>
</gene>
<accession>H7FQ81</accession>
<dbReference type="Gene3D" id="3.30.1660.10">
    <property type="entry name" value="Flavin-binding protein dodecin"/>
    <property type="match status" value="1"/>
</dbReference>
<reference evidence="1 2" key="1">
    <citation type="journal article" date="2014" name="Acta Crystallogr. D">
        <title>Structure-based characterization and antifreeze properties of a hyperactive ice-binding protein from the Antarctic bacterium Flavobacterium frigoris PS1.</title>
        <authorList>
            <person name="Do H."/>
            <person name="Kim S.J."/>
            <person name="Kim H.J."/>
            <person name="Lee J.H."/>
        </authorList>
    </citation>
    <scope>NUCLEOTIDE SEQUENCE [LARGE SCALE GENOMIC DNA]</scope>
    <source>
        <strain evidence="1 2">PS1</strain>
    </source>
</reference>
<dbReference type="OrthoDB" id="1525133at2"/>
<organism evidence="1 2">
    <name type="scientific">Flavobacterium frigoris (strain PS1)</name>
    <dbReference type="NCBI Taxonomy" id="1086011"/>
    <lineage>
        <taxon>Bacteria</taxon>
        <taxon>Pseudomonadati</taxon>
        <taxon>Bacteroidota</taxon>
        <taxon>Flavobacteriia</taxon>
        <taxon>Flavobacteriales</taxon>
        <taxon>Flavobacteriaceae</taxon>
        <taxon>Flavobacterium</taxon>
    </lineage>
</organism>
<dbReference type="SUPFAM" id="SSF89807">
    <property type="entry name" value="Dodecin-like"/>
    <property type="match status" value="1"/>
</dbReference>
<evidence type="ECO:0000313" key="1">
    <source>
        <dbReference type="EMBL" id="EIA09435.1"/>
    </source>
</evidence>
<dbReference type="InterPro" id="IPR009923">
    <property type="entry name" value="Dodecin"/>
</dbReference>
<dbReference type="RefSeq" id="WP_007137518.1">
    <property type="nucleotide sequence ID" value="NZ_AHKF01000015.1"/>
</dbReference>
<comment type="caution">
    <text evidence="1">The sequence shown here is derived from an EMBL/GenBank/DDBJ whole genome shotgun (WGS) entry which is preliminary data.</text>
</comment>
<dbReference type="STRING" id="1086011.HJ01_01341"/>
<dbReference type="eggNOG" id="COG3360">
    <property type="taxonomic scope" value="Bacteria"/>
</dbReference>
<evidence type="ECO:0008006" key="3">
    <source>
        <dbReference type="Google" id="ProtNLM"/>
    </source>
</evidence>
<sequence>MSVLKVIELLSSSNSGWEDATQKAITKASKSVKNIRSVYVKDQSAAVSDGKIMEYRVTLKVTFELE</sequence>
<proteinExistence type="predicted"/>
<dbReference type="PANTHER" id="PTHR39324:SF1">
    <property type="entry name" value="CALCIUM DODECIN"/>
    <property type="match status" value="1"/>
</dbReference>
<name>H7FQ81_FLAFP</name>
<dbReference type="Proteomes" id="UP000005566">
    <property type="component" value="Unassembled WGS sequence"/>
</dbReference>
<dbReference type="AlphaFoldDB" id="H7FQ81"/>